<organism evidence="3 4">
    <name type="scientific">Algimonas ampicilliniresistens</name>
    <dbReference type="NCBI Taxonomy" id="1298735"/>
    <lineage>
        <taxon>Bacteria</taxon>
        <taxon>Pseudomonadati</taxon>
        <taxon>Pseudomonadota</taxon>
        <taxon>Alphaproteobacteria</taxon>
        <taxon>Maricaulales</taxon>
        <taxon>Robiginitomaculaceae</taxon>
        <taxon>Algimonas</taxon>
    </lineage>
</organism>
<reference evidence="3" key="2">
    <citation type="submission" date="2023-01" db="EMBL/GenBank/DDBJ databases">
        <title>Draft genome sequence of Algimonas ampicilliniresistens strain NBRC 108219.</title>
        <authorList>
            <person name="Sun Q."/>
            <person name="Mori K."/>
        </authorList>
    </citation>
    <scope>NUCLEOTIDE SEQUENCE</scope>
    <source>
        <strain evidence="3">NBRC 108219</strain>
    </source>
</reference>
<gene>
    <name evidence="3" type="ORF">GCM10007853_03600</name>
</gene>
<dbReference type="PANTHER" id="PTHR43187">
    <property type="entry name" value="GLUTAMINE AMIDOTRANSFERASE DUG3-RELATED"/>
    <property type="match status" value="1"/>
</dbReference>
<dbReference type="Proteomes" id="UP001161391">
    <property type="component" value="Unassembled WGS sequence"/>
</dbReference>
<accession>A0ABQ5V4M9</accession>
<dbReference type="Gene3D" id="3.60.20.10">
    <property type="entry name" value="Glutamine Phosphoribosylpyrophosphate, subunit 1, domain 1"/>
    <property type="match status" value="1"/>
</dbReference>
<dbReference type="Pfam" id="PF13230">
    <property type="entry name" value="GATase_4"/>
    <property type="match status" value="1"/>
</dbReference>
<evidence type="ECO:0000259" key="2">
    <source>
        <dbReference type="PROSITE" id="PS51278"/>
    </source>
</evidence>
<dbReference type="EMBL" id="BSNK01000001">
    <property type="protein sequence ID" value="GLQ22486.1"/>
    <property type="molecule type" value="Genomic_DNA"/>
</dbReference>
<proteinExistence type="predicted"/>
<evidence type="ECO:0000313" key="3">
    <source>
        <dbReference type="EMBL" id="GLQ22486.1"/>
    </source>
</evidence>
<dbReference type="InterPro" id="IPR026869">
    <property type="entry name" value="EgtC-like"/>
</dbReference>
<feature type="domain" description="Glutamine amidotransferase type-2" evidence="2">
    <location>
        <begin position="1"/>
        <end position="249"/>
    </location>
</feature>
<reference evidence="3" key="1">
    <citation type="journal article" date="2014" name="Int. J. Syst. Evol. Microbiol.">
        <title>Complete genome of a new Firmicutes species belonging to the dominant human colonic microbiota ('Ruminococcus bicirculans') reveals two chromosomes and a selective capacity to utilize plant glucans.</title>
        <authorList>
            <consortium name="NISC Comparative Sequencing Program"/>
            <person name="Wegmann U."/>
            <person name="Louis P."/>
            <person name="Goesmann A."/>
            <person name="Henrissat B."/>
            <person name="Duncan S.H."/>
            <person name="Flint H.J."/>
        </authorList>
    </citation>
    <scope>NUCLEOTIDE SEQUENCE</scope>
    <source>
        <strain evidence="3">NBRC 108219</strain>
    </source>
</reference>
<dbReference type="PROSITE" id="PS51278">
    <property type="entry name" value="GATASE_TYPE_2"/>
    <property type="match status" value="1"/>
</dbReference>
<protein>
    <submittedName>
        <fullName evidence="3">Class II glutamine amidotransferase</fullName>
    </submittedName>
</protein>
<keyword evidence="4" id="KW-1185">Reference proteome</keyword>
<sequence>MAQSTGDMSGESHSEGWGIATFSNGKPFVERQAWAAYHGEHFERTAANIYAKTVLAHIRRASVGEPSLKNTHPFHVAPWVFAHNGTVPNFEHVKPILLAQTDPQEAKAIQGQTDSEHVFAFIRSCLKEARDSDVVSIIRKAVLSVEMCSHEIDPNARPGLNIIITDGQQVFGTRLGRTLYHVYRDGVVDCQICGFPHVHHDPRTAYRASVIASEPLSDEKWVEVPDRSIWSVAPDTKQILIAPLDLAQS</sequence>
<dbReference type="CDD" id="cd01908">
    <property type="entry name" value="YafJ"/>
    <property type="match status" value="1"/>
</dbReference>
<evidence type="ECO:0000313" key="4">
    <source>
        <dbReference type="Proteomes" id="UP001161391"/>
    </source>
</evidence>
<evidence type="ECO:0000256" key="1">
    <source>
        <dbReference type="ARBA" id="ARBA00022962"/>
    </source>
</evidence>
<keyword evidence="1 3" id="KW-0315">Glutamine amidotransferase</keyword>
<dbReference type="SUPFAM" id="SSF56235">
    <property type="entry name" value="N-terminal nucleophile aminohydrolases (Ntn hydrolases)"/>
    <property type="match status" value="1"/>
</dbReference>
<dbReference type="PANTHER" id="PTHR43187:SF1">
    <property type="entry name" value="GLUTAMINE AMIDOTRANSFERASE DUG3-RELATED"/>
    <property type="match status" value="1"/>
</dbReference>
<name>A0ABQ5V4M9_9PROT</name>
<dbReference type="InterPro" id="IPR017932">
    <property type="entry name" value="GATase_2_dom"/>
</dbReference>
<dbReference type="InterPro" id="IPR052373">
    <property type="entry name" value="Gamma-glu_amide_hydrolase"/>
</dbReference>
<comment type="caution">
    <text evidence="3">The sequence shown here is derived from an EMBL/GenBank/DDBJ whole genome shotgun (WGS) entry which is preliminary data.</text>
</comment>
<dbReference type="InterPro" id="IPR029055">
    <property type="entry name" value="Ntn_hydrolases_N"/>
</dbReference>